<sequence length="708" mass="82362">MERGNVGHWPQTQNILLNHFCGSTIQFLWEESAILSSIMFQHCIILQCVILNIDFIRIQQSFKTLRDSKTNALAWMLQSNSQITFNQRFTSKDILLVSDSIFPSQRFGQGVLQTGIDRNYRYVPMKIPTVILLETVETSAGILEVNKRTRIIISEMTTAMLIFVDSDRKLVSMGCFTCEGEFEEHYAQGKLVPMYPVSFKSVPMKLLAKFEILQKFWRNVNSKMRISRNKSTKGSNCNLISSRHTNDLILFEDETCETFNSFFETKNCSNFIVCKNYFFDDRRLRLIPSETVYFKYLSEIFPFVLKQTDFTFQVLVPKVHVLEAGLGAYLTPFEFKIWICTIISIIAIFLWLWRTEGEDFTLVLFWQFAVFVEQDGPEFNGIRFGGKTMVLMWMMIAILLRLFYTASLYSFMTAEKEPDDYPQTIPEVVKTNDFDLLVTLSFSDKFGTWFWPHPLNHQPRVRDLYFGVITKAFVMTTGSEIQILQNASFGQPANVQHYLFVNRNVRSSREFFSTHWFFPVEKRFSKFVTLCEGDCNSNSNVGLVGQKAFHRIIPQQSSPLLQSFEFWTLRYTNFATLSFPKYFGSFVHSGLYELSIKRYRLLNQFKNILQLNEFRALGMSNSSLFSFVFLANQKEVFIEEEDPTKLSALEGTLLLGTLMLSTAFAVFLFELQRYIQKWICKPWPPLGLVLKILFPTSGGRYFFPQTQN</sequence>
<reference evidence="2 3" key="1">
    <citation type="submission" date="2024-08" db="EMBL/GenBank/DDBJ databases">
        <authorList>
            <person name="Cucini C."/>
            <person name="Frati F."/>
        </authorList>
    </citation>
    <scope>NUCLEOTIDE SEQUENCE [LARGE SCALE GENOMIC DNA]</scope>
</reference>
<evidence type="ECO:0000313" key="3">
    <source>
        <dbReference type="Proteomes" id="UP001642540"/>
    </source>
</evidence>
<feature type="transmembrane region" description="Helical" evidence="1">
    <location>
        <begin position="390"/>
        <end position="411"/>
    </location>
</feature>
<feature type="transmembrane region" description="Helical" evidence="1">
    <location>
        <begin position="335"/>
        <end position="353"/>
    </location>
</feature>
<proteinExistence type="predicted"/>
<dbReference type="Proteomes" id="UP001642540">
    <property type="component" value="Unassembled WGS sequence"/>
</dbReference>
<protein>
    <recommendedName>
        <fullName evidence="4">Ionotropic receptor</fullName>
    </recommendedName>
</protein>
<keyword evidence="1" id="KW-1133">Transmembrane helix</keyword>
<accession>A0ABP1RHP7</accession>
<organism evidence="2 3">
    <name type="scientific">Orchesella dallaii</name>
    <dbReference type="NCBI Taxonomy" id="48710"/>
    <lineage>
        <taxon>Eukaryota</taxon>
        <taxon>Metazoa</taxon>
        <taxon>Ecdysozoa</taxon>
        <taxon>Arthropoda</taxon>
        <taxon>Hexapoda</taxon>
        <taxon>Collembola</taxon>
        <taxon>Entomobryomorpha</taxon>
        <taxon>Entomobryoidea</taxon>
        <taxon>Orchesellidae</taxon>
        <taxon>Orchesellinae</taxon>
        <taxon>Orchesella</taxon>
    </lineage>
</organism>
<keyword evidence="3" id="KW-1185">Reference proteome</keyword>
<evidence type="ECO:0008006" key="4">
    <source>
        <dbReference type="Google" id="ProtNLM"/>
    </source>
</evidence>
<comment type="caution">
    <text evidence="2">The sequence shown here is derived from an EMBL/GenBank/DDBJ whole genome shotgun (WGS) entry which is preliminary data.</text>
</comment>
<keyword evidence="1" id="KW-0472">Membrane</keyword>
<evidence type="ECO:0000313" key="2">
    <source>
        <dbReference type="EMBL" id="CAL8128522.1"/>
    </source>
</evidence>
<dbReference type="Gene3D" id="1.10.287.70">
    <property type="match status" value="1"/>
</dbReference>
<feature type="transmembrane region" description="Helical" evidence="1">
    <location>
        <begin position="651"/>
        <end position="669"/>
    </location>
</feature>
<dbReference type="EMBL" id="CAXLJM020000075">
    <property type="protein sequence ID" value="CAL8128522.1"/>
    <property type="molecule type" value="Genomic_DNA"/>
</dbReference>
<evidence type="ECO:0000256" key="1">
    <source>
        <dbReference type="SAM" id="Phobius"/>
    </source>
</evidence>
<keyword evidence="1" id="KW-0812">Transmembrane</keyword>
<name>A0ABP1RHP7_9HEXA</name>
<gene>
    <name evidence="2" type="ORF">ODALV1_LOCUS22288</name>
</gene>